<dbReference type="RefSeq" id="WP_264946684.1">
    <property type="nucleotide sequence ID" value="NZ_JAPDRA010000022.1"/>
</dbReference>
<dbReference type="EMBL" id="JBHTJG010000021">
    <property type="protein sequence ID" value="MFD0948780.1"/>
    <property type="molecule type" value="Genomic_DNA"/>
</dbReference>
<organism evidence="2 3">
    <name type="scientific">Sphingomonas canadensis</name>
    <dbReference type="NCBI Taxonomy" id="1219257"/>
    <lineage>
        <taxon>Bacteria</taxon>
        <taxon>Pseudomonadati</taxon>
        <taxon>Pseudomonadota</taxon>
        <taxon>Alphaproteobacteria</taxon>
        <taxon>Sphingomonadales</taxon>
        <taxon>Sphingomonadaceae</taxon>
        <taxon>Sphingomonas</taxon>
    </lineage>
</organism>
<keyword evidence="3" id="KW-1185">Reference proteome</keyword>
<evidence type="ECO:0000313" key="3">
    <source>
        <dbReference type="Proteomes" id="UP001596977"/>
    </source>
</evidence>
<name>A0ABW3HEB2_9SPHN</name>
<sequence length="133" mass="15065">METSAFRLSFMGAAIAAAALALLHFTSRDPNSPMSEHDIGSVLGCYRAGNDLVRIDRHALTVDIDGRVFETNRLSFSYGRHISVSSNVFVRYDELRSRLTFEILDRDVSLFVRGRPDDRYLKFAGLRMTRQSC</sequence>
<reference evidence="3" key="1">
    <citation type="journal article" date="2019" name="Int. J. Syst. Evol. Microbiol.">
        <title>The Global Catalogue of Microorganisms (GCM) 10K type strain sequencing project: providing services to taxonomists for standard genome sequencing and annotation.</title>
        <authorList>
            <consortium name="The Broad Institute Genomics Platform"/>
            <consortium name="The Broad Institute Genome Sequencing Center for Infectious Disease"/>
            <person name="Wu L."/>
            <person name="Ma J."/>
        </authorList>
    </citation>
    <scope>NUCLEOTIDE SEQUENCE [LARGE SCALE GENOMIC DNA]</scope>
    <source>
        <strain evidence="3">CCUG 62982</strain>
    </source>
</reference>
<feature type="signal peptide" evidence="1">
    <location>
        <begin position="1"/>
        <end position="21"/>
    </location>
</feature>
<evidence type="ECO:0000256" key="1">
    <source>
        <dbReference type="SAM" id="SignalP"/>
    </source>
</evidence>
<proteinExistence type="predicted"/>
<comment type="caution">
    <text evidence="2">The sequence shown here is derived from an EMBL/GenBank/DDBJ whole genome shotgun (WGS) entry which is preliminary data.</text>
</comment>
<gene>
    <name evidence="2" type="ORF">ACFQ1E_20775</name>
</gene>
<accession>A0ABW3HEB2</accession>
<keyword evidence="1" id="KW-0732">Signal</keyword>
<evidence type="ECO:0000313" key="2">
    <source>
        <dbReference type="EMBL" id="MFD0948780.1"/>
    </source>
</evidence>
<protein>
    <submittedName>
        <fullName evidence="2">Uncharacterized protein</fullName>
    </submittedName>
</protein>
<dbReference type="Proteomes" id="UP001596977">
    <property type="component" value="Unassembled WGS sequence"/>
</dbReference>
<feature type="chain" id="PRO_5045772124" evidence="1">
    <location>
        <begin position="22"/>
        <end position="133"/>
    </location>
</feature>